<feature type="transmembrane region" description="Helical" evidence="1">
    <location>
        <begin position="101"/>
        <end position="126"/>
    </location>
</feature>
<sequence length="155" mass="17143">MEDSKGTLPGGKKRSKGQGVLLYLESSLNGVILLWLADLLLGHLPKMLQYKTMLLPYPVTADLLAEALLIILLAIGITYYIRKNRSVLSTGKNSSRKMWIWLGMIMGVLLLSLIPVTNDLAAYILFTAKIHHIAGGLAAMMILVWAMQILTNRHS</sequence>
<dbReference type="Proteomes" id="UP000009234">
    <property type="component" value="Chromosome"/>
</dbReference>
<dbReference type="KEGG" id="dru:Desru_0435"/>
<feature type="transmembrane region" description="Helical" evidence="1">
    <location>
        <begin position="63"/>
        <end position="81"/>
    </location>
</feature>
<evidence type="ECO:0000313" key="2">
    <source>
        <dbReference type="EMBL" id="AEG58723.1"/>
    </source>
</evidence>
<keyword evidence="1" id="KW-0472">Membrane</keyword>
<dbReference type="EMBL" id="CP002780">
    <property type="protein sequence ID" value="AEG58723.1"/>
    <property type="molecule type" value="Genomic_DNA"/>
</dbReference>
<feature type="transmembrane region" description="Helical" evidence="1">
    <location>
        <begin position="20"/>
        <end position="43"/>
    </location>
</feature>
<reference evidence="3" key="1">
    <citation type="submission" date="2011-05" db="EMBL/GenBank/DDBJ databases">
        <title>Complete sequence of Desulfotomaculum ruminis DSM 2154.</title>
        <authorList>
            <person name="Lucas S."/>
            <person name="Copeland A."/>
            <person name="Lapidus A."/>
            <person name="Cheng J.-F."/>
            <person name="Goodwin L."/>
            <person name="Pitluck S."/>
            <person name="Lu M."/>
            <person name="Detter J.C."/>
            <person name="Han C."/>
            <person name="Tapia R."/>
            <person name="Land M."/>
            <person name="Hauser L."/>
            <person name="Kyrpides N."/>
            <person name="Ivanova N."/>
            <person name="Mikhailova N."/>
            <person name="Pagani I."/>
            <person name="Stams A.J.M."/>
            <person name="Plugge C.M."/>
            <person name="Muyzer G."/>
            <person name="Kuever J."/>
            <person name="Parshina S.N."/>
            <person name="Ivanova A.E."/>
            <person name="Nazina T.N."/>
            <person name="Brambilla E."/>
            <person name="Spring S."/>
            <person name="Klenk H.-P."/>
            <person name="Woyke T."/>
        </authorList>
    </citation>
    <scope>NUCLEOTIDE SEQUENCE [LARGE SCALE GENOMIC DNA]</scope>
    <source>
        <strain evidence="3">ATCC 23193 / DSM 2154 / NCIB 8452 / DL</strain>
    </source>
</reference>
<dbReference type="STRING" id="696281.Desru_0435"/>
<proteinExistence type="predicted"/>
<keyword evidence="1" id="KW-1133">Transmembrane helix</keyword>
<gene>
    <name evidence="2" type="ordered locus">Desru_0435</name>
</gene>
<dbReference type="HOGENOM" id="CLU_1692681_0_0_9"/>
<feature type="transmembrane region" description="Helical" evidence="1">
    <location>
        <begin position="132"/>
        <end position="150"/>
    </location>
</feature>
<evidence type="ECO:0000313" key="3">
    <source>
        <dbReference type="Proteomes" id="UP000009234"/>
    </source>
</evidence>
<organism evidence="2 3">
    <name type="scientific">Desulforamulus ruminis (strain ATCC 23193 / DSM 2154 / NCIMB 8452 / DL)</name>
    <name type="common">Desulfotomaculum ruminis</name>
    <dbReference type="NCBI Taxonomy" id="696281"/>
    <lineage>
        <taxon>Bacteria</taxon>
        <taxon>Bacillati</taxon>
        <taxon>Bacillota</taxon>
        <taxon>Clostridia</taxon>
        <taxon>Eubacteriales</taxon>
        <taxon>Peptococcaceae</taxon>
        <taxon>Desulforamulus</taxon>
    </lineage>
</organism>
<accession>F6DRG9</accession>
<keyword evidence="1" id="KW-0812">Transmembrane</keyword>
<evidence type="ECO:0000256" key="1">
    <source>
        <dbReference type="SAM" id="Phobius"/>
    </source>
</evidence>
<dbReference type="RefSeq" id="WP_013840498.1">
    <property type="nucleotide sequence ID" value="NC_015589.1"/>
</dbReference>
<protein>
    <submittedName>
        <fullName evidence="2">Membrane protein</fullName>
    </submittedName>
</protein>
<keyword evidence="3" id="KW-1185">Reference proteome</keyword>
<reference evidence="2 3" key="2">
    <citation type="journal article" date="2012" name="Stand. Genomic Sci.">
        <title>Complete genome sequence of the sulfate-reducing firmicute Desulfotomaculum ruminis type strain (DL(T)).</title>
        <authorList>
            <person name="Spring S."/>
            <person name="Visser M."/>
            <person name="Lu M."/>
            <person name="Copeland A."/>
            <person name="Lapidus A."/>
            <person name="Lucas S."/>
            <person name="Cheng J.F."/>
            <person name="Han C."/>
            <person name="Tapia R."/>
            <person name="Goodwin L.A."/>
            <person name="Pitluck S."/>
            <person name="Ivanova N."/>
            <person name="Land M."/>
            <person name="Hauser L."/>
            <person name="Larimer F."/>
            <person name="Rohde M."/>
            <person name="Goker M."/>
            <person name="Detter J.C."/>
            <person name="Kyrpides N.C."/>
            <person name="Woyke T."/>
            <person name="Schaap P.J."/>
            <person name="Plugge C.M."/>
            <person name="Muyzer G."/>
            <person name="Kuever J."/>
            <person name="Pereira I.A."/>
            <person name="Parshina S.N."/>
            <person name="Bernier-Latmani R."/>
            <person name="Stams A.J."/>
            <person name="Klenk H.P."/>
        </authorList>
    </citation>
    <scope>NUCLEOTIDE SEQUENCE [LARGE SCALE GENOMIC DNA]</scope>
    <source>
        <strain evidence="3">ATCC 23193 / DSM 2154 / NCIB 8452 / DL</strain>
    </source>
</reference>
<dbReference type="AlphaFoldDB" id="F6DRG9"/>
<name>F6DRG9_DESRL</name>